<dbReference type="InterPro" id="IPR036291">
    <property type="entry name" value="NAD(P)-bd_dom_sf"/>
</dbReference>
<dbReference type="PANTHER" id="PTHR48079">
    <property type="entry name" value="PROTEIN YEEZ"/>
    <property type="match status" value="1"/>
</dbReference>
<dbReference type="InterPro" id="IPR051783">
    <property type="entry name" value="NAD(P)-dependent_oxidoreduct"/>
</dbReference>
<feature type="domain" description="NAD-dependent epimerase/dehydratase" evidence="1">
    <location>
        <begin position="6"/>
        <end position="209"/>
    </location>
</feature>
<name>A0A1Y5PIV5_9MYCO</name>
<organism evidence="2">
    <name type="scientific">uncultured Mycobacterium sp</name>
    <dbReference type="NCBI Taxonomy" id="171292"/>
    <lineage>
        <taxon>Bacteria</taxon>
        <taxon>Bacillati</taxon>
        <taxon>Actinomycetota</taxon>
        <taxon>Actinomycetes</taxon>
        <taxon>Mycobacteriales</taxon>
        <taxon>Mycobacteriaceae</taxon>
        <taxon>Mycobacterium</taxon>
        <taxon>environmental samples</taxon>
    </lineage>
</organism>
<protein>
    <submittedName>
        <fullName evidence="2">NAD-dependent epimerase/dehydratase</fullName>
    </submittedName>
</protein>
<reference evidence="2" key="1">
    <citation type="submission" date="2016-03" db="EMBL/GenBank/DDBJ databases">
        <authorList>
            <person name="Ploux O."/>
        </authorList>
    </citation>
    <scope>NUCLEOTIDE SEQUENCE</scope>
    <source>
        <strain evidence="2">UC10</strain>
    </source>
</reference>
<sequence>MAGTAVVFGAGSGLGAEIARQYVEQGRQVRGVTRTGKGTPEGVEVCRADLLDRDAAIASSQGASVIHLAANVPYPDWLTTFPAMVANGIAAAEAANAKLVLTDNLYAYGPVDGPFDEQTPERPRGPKEQLRSHLGHTLLDAHARGRVRVTIGRVSDYYGPDARMSLPDELVLEPLSRGRNPMWFAPLNMPHTFGYSIDTAKALIILGDDERADGRVFHTPAAETLPVSDFIKLAGEVAGRVRRPIRLPTTTVRLMSVFDRRLRGYHELDHQRTKPWVVDHSAFDNTFGPLPVTGHAEAVKHTIDWYRANARN</sequence>
<dbReference type="PANTHER" id="PTHR48079:SF6">
    <property type="entry name" value="NAD(P)-BINDING DOMAIN-CONTAINING PROTEIN-RELATED"/>
    <property type="match status" value="1"/>
</dbReference>
<dbReference type="Gene3D" id="3.40.50.720">
    <property type="entry name" value="NAD(P)-binding Rossmann-like Domain"/>
    <property type="match status" value="1"/>
</dbReference>
<evidence type="ECO:0000313" key="2">
    <source>
        <dbReference type="EMBL" id="SBS76071.1"/>
    </source>
</evidence>
<evidence type="ECO:0000259" key="1">
    <source>
        <dbReference type="Pfam" id="PF01370"/>
    </source>
</evidence>
<dbReference type="SUPFAM" id="SSF51735">
    <property type="entry name" value="NAD(P)-binding Rossmann-fold domains"/>
    <property type="match status" value="1"/>
</dbReference>
<gene>
    <name evidence="2" type="ORF">MHPYR_30068</name>
</gene>
<dbReference type="Pfam" id="PF01370">
    <property type="entry name" value="Epimerase"/>
    <property type="match status" value="1"/>
</dbReference>
<dbReference type="GO" id="GO:0005737">
    <property type="term" value="C:cytoplasm"/>
    <property type="evidence" value="ECO:0007669"/>
    <property type="project" value="TreeGrafter"/>
</dbReference>
<dbReference type="EMBL" id="FLQS01000023">
    <property type="protein sequence ID" value="SBS76071.1"/>
    <property type="molecule type" value="Genomic_DNA"/>
</dbReference>
<dbReference type="InterPro" id="IPR001509">
    <property type="entry name" value="Epimerase_deHydtase"/>
</dbReference>
<dbReference type="GO" id="GO:0004029">
    <property type="term" value="F:aldehyde dehydrogenase (NAD+) activity"/>
    <property type="evidence" value="ECO:0007669"/>
    <property type="project" value="TreeGrafter"/>
</dbReference>
<proteinExistence type="predicted"/>
<accession>A0A1Y5PIV5</accession>
<dbReference type="AlphaFoldDB" id="A0A1Y5PIV5"/>